<dbReference type="EMBL" id="MN740119">
    <property type="protein sequence ID" value="QHT88612.1"/>
    <property type="molecule type" value="Genomic_DNA"/>
</dbReference>
<organism evidence="1">
    <name type="scientific">viral metagenome</name>
    <dbReference type="NCBI Taxonomy" id="1070528"/>
    <lineage>
        <taxon>unclassified sequences</taxon>
        <taxon>metagenomes</taxon>
        <taxon>organismal metagenomes</taxon>
    </lineage>
</organism>
<sequence length="77" mass="8629">MSSLVAEFVTAVSNAIDNDDLNELQRLLNIDNSVINKKYKGDTAIMKSSRQCNGNKVVAFLLHLCTFKTPILRQVIF</sequence>
<reference evidence="1" key="1">
    <citation type="journal article" date="2020" name="Nature">
        <title>Giant virus diversity and host interactions through global metagenomics.</title>
        <authorList>
            <person name="Schulz F."/>
            <person name="Roux S."/>
            <person name="Paez-Espino D."/>
            <person name="Jungbluth S."/>
            <person name="Walsh D.A."/>
            <person name="Denef V.J."/>
            <person name="McMahon K.D."/>
            <person name="Konstantinidis K.T."/>
            <person name="Eloe-Fadrosh E.A."/>
            <person name="Kyrpides N.C."/>
            <person name="Woyke T."/>
        </authorList>
    </citation>
    <scope>NUCLEOTIDE SEQUENCE</scope>
    <source>
        <strain evidence="1">GVMAG-M-3300023184-51</strain>
    </source>
</reference>
<dbReference type="AlphaFoldDB" id="A0A6C0I738"/>
<protein>
    <submittedName>
        <fullName evidence="1">Uncharacterized protein</fullName>
    </submittedName>
</protein>
<evidence type="ECO:0000313" key="1">
    <source>
        <dbReference type="EMBL" id="QHT88612.1"/>
    </source>
</evidence>
<proteinExistence type="predicted"/>
<accession>A0A6C0I738</accession>
<name>A0A6C0I738_9ZZZZ</name>